<keyword evidence="4" id="KW-1185">Reference proteome</keyword>
<evidence type="ECO:0000256" key="2">
    <source>
        <dbReference type="SAM" id="Phobius"/>
    </source>
</evidence>
<evidence type="ECO:0000256" key="1">
    <source>
        <dbReference type="SAM" id="MobiDB-lite"/>
    </source>
</evidence>
<name>A0A914W103_9BILA</name>
<dbReference type="AlphaFoldDB" id="A0A914W103"/>
<evidence type="ECO:0000313" key="4">
    <source>
        <dbReference type="Proteomes" id="UP000887566"/>
    </source>
</evidence>
<accession>A0A914W103</accession>
<feature type="chain" id="PRO_5036793342" evidence="3">
    <location>
        <begin position="20"/>
        <end position="640"/>
    </location>
</feature>
<keyword evidence="3" id="KW-0732">Signal</keyword>
<sequence length="640" mass="68841">MQPSWLIIGLILGYSTALSQPPSPLPNSHLVFPSTSSNETDASAATNGTAWSTDLIDADSPINSSLTVERINSTADTLITDDLFEDNNATDKLIMETTAVSSANASSDQGTTTSNGTVEDELLATKGSIDNDEEGALINTTFELVPTLRRIEANQSRSTGILLPIFHQKLPGAEGTISNVSLLVSPKAVNGFPHNTAAEFNSSSETIEFETNSTLPNNKTANESEVTVHNGLQPPLPELVNRVDAEKSEHDRLSTTTTVHADVRPVAMSTVQSGASPQAVTDDGATRSFEATTAAASRTPEVQFDQQGCGQRPASSLSAAERYSVVSFQFSDLEVPSGEALALLCQYLFGAISHRHRSQVGENDSSASSFFIIADTINDAKQRPWTVSVVLLNATGKAIEGSAASNLLTNYNVDNKLAKIGKVVKISATSKTSTEESTQYTYWQLLDDPLIVTVTSAVIIAICLVLVGSLCALVCWHRYSNRFKGEWIVHGGGSPTESEIWYDNDAFAAGQKYPRTGTIHSTYYGRHRSVDQLAYDMSNGARHRGVDTAAAFATTGLQGAHVGWGERRAARAKAVAAPSFIHKSRAHCGLVGARVAGGKWLGRRRRRQRRRSGSTDPHCMHEYEMARAAINCHGRRNQTS</sequence>
<feature type="transmembrane region" description="Helical" evidence="2">
    <location>
        <begin position="450"/>
        <end position="476"/>
    </location>
</feature>
<keyword evidence="2" id="KW-0472">Membrane</keyword>
<feature type="compositionally biased region" description="Polar residues" evidence="1">
    <location>
        <begin position="304"/>
        <end position="313"/>
    </location>
</feature>
<organism evidence="4 5">
    <name type="scientific">Plectus sambesii</name>
    <dbReference type="NCBI Taxonomy" id="2011161"/>
    <lineage>
        <taxon>Eukaryota</taxon>
        <taxon>Metazoa</taxon>
        <taxon>Ecdysozoa</taxon>
        <taxon>Nematoda</taxon>
        <taxon>Chromadorea</taxon>
        <taxon>Plectida</taxon>
        <taxon>Plectina</taxon>
        <taxon>Plectoidea</taxon>
        <taxon>Plectidae</taxon>
        <taxon>Plectus</taxon>
    </lineage>
</organism>
<proteinExistence type="predicted"/>
<dbReference type="Proteomes" id="UP000887566">
    <property type="component" value="Unplaced"/>
</dbReference>
<feature type="signal peptide" evidence="3">
    <location>
        <begin position="1"/>
        <end position="19"/>
    </location>
</feature>
<dbReference type="WBParaSite" id="PSAMB.scaffold27size109617.g570.t1">
    <property type="protein sequence ID" value="PSAMB.scaffold27size109617.g570.t1"/>
    <property type="gene ID" value="PSAMB.scaffold27size109617.g570"/>
</dbReference>
<evidence type="ECO:0000313" key="5">
    <source>
        <dbReference type="WBParaSite" id="PSAMB.scaffold27size109617.g570.t1"/>
    </source>
</evidence>
<keyword evidence="2" id="KW-0812">Transmembrane</keyword>
<reference evidence="5" key="1">
    <citation type="submission" date="2022-11" db="UniProtKB">
        <authorList>
            <consortium name="WormBaseParasite"/>
        </authorList>
    </citation>
    <scope>IDENTIFICATION</scope>
</reference>
<evidence type="ECO:0000256" key="3">
    <source>
        <dbReference type="SAM" id="SignalP"/>
    </source>
</evidence>
<keyword evidence="2" id="KW-1133">Transmembrane helix</keyword>
<protein>
    <submittedName>
        <fullName evidence="5">Uncharacterized protein</fullName>
    </submittedName>
</protein>
<feature type="region of interest" description="Disordered" evidence="1">
    <location>
        <begin position="293"/>
        <end position="313"/>
    </location>
</feature>